<evidence type="ECO:0000313" key="3">
    <source>
        <dbReference type="EMBL" id="MFD2915516.1"/>
    </source>
</evidence>
<feature type="transmembrane region" description="Helical" evidence="1">
    <location>
        <begin position="33"/>
        <end position="56"/>
    </location>
</feature>
<keyword evidence="1" id="KW-1133">Transmembrane helix</keyword>
<dbReference type="EMBL" id="JBHUOS010000007">
    <property type="protein sequence ID" value="MFD2915516.1"/>
    <property type="molecule type" value="Genomic_DNA"/>
</dbReference>
<dbReference type="InterPro" id="IPR036691">
    <property type="entry name" value="Endo/exonu/phosph_ase_sf"/>
</dbReference>
<accession>A0ABW5ZUD6</accession>
<dbReference type="Gene3D" id="3.60.10.10">
    <property type="entry name" value="Endonuclease/exonuclease/phosphatase"/>
    <property type="match status" value="1"/>
</dbReference>
<dbReference type="RefSeq" id="WP_194509588.1">
    <property type="nucleotide sequence ID" value="NZ_JADILU010000008.1"/>
</dbReference>
<keyword evidence="1" id="KW-0472">Membrane</keyword>
<proteinExistence type="predicted"/>
<organism evidence="3 4">
    <name type="scientific">Psychroserpens luteus</name>
    <dbReference type="NCBI Taxonomy" id="1434066"/>
    <lineage>
        <taxon>Bacteria</taxon>
        <taxon>Pseudomonadati</taxon>
        <taxon>Bacteroidota</taxon>
        <taxon>Flavobacteriia</taxon>
        <taxon>Flavobacteriales</taxon>
        <taxon>Flavobacteriaceae</taxon>
        <taxon>Psychroserpens</taxon>
    </lineage>
</organism>
<feature type="transmembrane region" description="Helical" evidence="1">
    <location>
        <begin position="63"/>
        <end position="79"/>
    </location>
</feature>
<keyword evidence="3" id="KW-0378">Hydrolase</keyword>
<name>A0ABW5ZUD6_9FLAO</name>
<dbReference type="InterPro" id="IPR005135">
    <property type="entry name" value="Endo/exonuclease/phosphatase"/>
</dbReference>
<feature type="domain" description="Endonuclease/exonuclease/phosphatase" evidence="2">
    <location>
        <begin position="99"/>
        <end position="292"/>
    </location>
</feature>
<gene>
    <name evidence="3" type="ORF">ACFS29_07700</name>
</gene>
<dbReference type="Proteomes" id="UP001597548">
    <property type="component" value="Unassembled WGS sequence"/>
</dbReference>
<comment type="caution">
    <text evidence="3">The sequence shown here is derived from an EMBL/GenBank/DDBJ whole genome shotgun (WGS) entry which is preliminary data.</text>
</comment>
<sequence length="300" mass="34377">MKLNLRQNYKAYLLFGYAFLLLVHFLIKDRIFPLSILFYASPMPILILVGLVLLVICFRRKKIRISLIIVCGILIALWFKNDYQTTKPVSNKESSKVLFWNLAKRDQLPIDVLKESVANYQPDILAFVEAPKEILTNFEALKLELPDYNFEVLGGAMLIAAKGNITLLDFVYEDDIQTSAVLKITLRHKSVKMMISDATSNLLVDKKVPLGHILNLANQNQVDYIVGDFNIPYESAFFDLYKENFESFHSCNDGFTATWPMGIPLLELDHVWLSKKHKPIVLKKEYSNASDHALIIAEYL</sequence>
<keyword evidence="3" id="KW-0255">Endonuclease</keyword>
<protein>
    <submittedName>
        <fullName evidence="3">Endonuclease/exonuclease/phosphatase family protein</fullName>
    </submittedName>
</protein>
<keyword evidence="4" id="KW-1185">Reference proteome</keyword>
<reference evidence="4" key="1">
    <citation type="journal article" date="2019" name="Int. J. Syst. Evol. Microbiol.">
        <title>The Global Catalogue of Microorganisms (GCM) 10K type strain sequencing project: providing services to taxonomists for standard genome sequencing and annotation.</title>
        <authorList>
            <consortium name="The Broad Institute Genomics Platform"/>
            <consortium name="The Broad Institute Genome Sequencing Center for Infectious Disease"/>
            <person name="Wu L."/>
            <person name="Ma J."/>
        </authorList>
    </citation>
    <scope>NUCLEOTIDE SEQUENCE [LARGE SCALE GENOMIC DNA]</scope>
    <source>
        <strain evidence="4">KCTC 32514</strain>
    </source>
</reference>
<dbReference type="Pfam" id="PF03372">
    <property type="entry name" value="Exo_endo_phos"/>
    <property type="match status" value="1"/>
</dbReference>
<dbReference type="SUPFAM" id="SSF56219">
    <property type="entry name" value="DNase I-like"/>
    <property type="match status" value="1"/>
</dbReference>
<dbReference type="GO" id="GO:0004519">
    <property type="term" value="F:endonuclease activity"/>
    <property type="evidence" value="ECO:0007669"/>
    <property type="project" value="UniProtKB-KW"/>
</dbReference>
<evidence type="ECO:0000313" key="4">
    <source>
        <dbReference type="Proteomes" id="UP001597548"/>
    </source>
</evidence>
<keyword evidence="3" id="KW-0540">Nuclease</keyword>
<evidence type="ECO:0000256" key="1">
    <source>
        <dbReference type="SAM" id="Phobius"/>
    </source>
</evidence>
<keyword evidence="1" id="KW-0812">Transmembrane</keyword>
<evidence type="ECO:0000259" key="2">
    <source>
        <dbReference type="Pfam" id="PF03372"/>
    </source>
</evidence>
<feature type="transmembrane region" description="Helical" evidence="1">
    <location>
        <begin position="9"/>
        <end position="27"/>
    </location>
</feature>